<dbReference type="KEGG" id="dmi:Desmer_2792"/>
<accession>J7IX12</accession>
<name>J7IX12_DESMD</name>
<evidence type="ECO:0000313" key="1">
    <source>
        <dbReference type="EMBL" id="AFQ44699.1"/>
    </source>
</evidence>
<dbReference type="STRING" id="768704.Desmer_2792"/>
<gene>
    <name evidence="1" type="ordered locus">Desmer_2792</name>
</gene>
<sequence length="33" mass="3734">MYGFLELLVQDVWGLRENVLAVREMLIGEGVLA</sequence>
<evidence type="ECO:0000313" key="2">
    <source>
        <dbReference type="Proteomes" id="UP000005262"/>
    </source>
</evidence>
<dbReference type="Proteomes" id="UP000005262">
    <property type="component" value="Chromosome"/>
</dbReference>
<dbReference type="AlphaFoldDB" id="J7IX12"/>
<dbReference type="HOGENOM" id="CLU_3381544_0_0_9"/>
<protein>
    <submittedName>
        <fullName evidence="1">Uncharacterized protein</fullName>
    </submittedName>
</protein>
<reference evidence="1 2" key="1">
    <citation type="journal article" date="2012" name="J. Bacteriol.">
        <title>Complete genome sequences of Desulfosporosinus orientis DSM765T, Desulfosporosinus youngiae DSM17734T, Desulfosporosinus meridiei DSM13257T, and Desulfosporosinus acidiphilus DSM22704T.</title>
        <authorList>
            <person name="Pester M."/>
            <person name="Brambilla E."/>
            <person name="Alazard D."/>
            <person name="Rattei T."/>
            <person name="Weinmaier T."/>
            <person name="Han J."/>
            <person name="Lucas S."/>
            <person name="Lapidus A."/>
            <person name="Cheng J.F."/>
            <person name="Goodwin L."/>
            <person name="Pitluck S."/>
            <person name="Peters L."/>
            <person name="Ovchinnikova G."/>
            <person name="Teshima H."/>
            <person name="Detter J.C."/>
            <person name="Han C.S."/>
            <person name="Tapia R."/>
            <person name="Land M.L."/>
            <person name="Hauser L."/>
            <person name="Kyrpides N.C."/>
            <person name="Ivanova N.N."/>
            <person name="Pagani I."/>
            <person name="Huntmann M."/>
            <person name="Wei C.L."/>
            <person name="Davenport K.W."/>
            <person name="Daligault H."/>
            <person name="Chain P.S."/>
            <person name="Chen A."/>
            <person name="Mavromatis K."/>
            <person name="Markowitz V."/>
            <person name="Szeto E."/>
            <person name="Mikhailova N."/>
            <person name="Pati A."/>
            <person name="Wagner M."/>
            <person name="Woyke T."/>
            <person name="Ollivier B."/>
            <person name="Klenk H.P."/>
            <person name="Spring S."/>
            <person name="Loy A."/>
        </authorList>
    </citation>
    <scope>NUCLEOTIDE SEQUENCE [LARGE SCALE GENOMIC DNA]</scope>
    <source>
        <strain evidence="2">ATCC BAA-275 / DSM 13257 / NCIMB 13706 / S10</strain>
    </source>
</reference>
<proteinExistence type="predicted"/>
<organism evidence="1 2">
    <name type="scientific">Desulfosporosinus meridiei (strain ATCC BAA-275 / DSM 13257 / KCTC 12902 / NCIMB 13706 / S10)</name>
    <dbReference type="NCBI Taxonomy" id="768704"/>
    <lineage>
        <taxon>Bacteria</taxon>
        <taxon>Bacillati</taxon>
        <taxon>Bacillota</taxon>
        <taxon>Clostridia</taxon>
        <taxon>Eubacteriales</taxon>
        <taxon>Desulfitobacteriaceae</taxon>
        <taxon>Desulfosporosinus</taxon>
    </lineage>
</organism>
<keyword evidence="2" id="KW-1185">Reference proteome</keyword>
<reference evidence="2" key="2">
    <citation type="submission" date="2012-08" db="EMBL/GenBank/DDBJ databases">
        <title>Finished genome of Desulfosporosinus meridiei DSM 13257.</title>
        <authorList>
            <person name="Huntemann M."/>
            <person name="Wei C.-L."/>
            <person name="Han J."/>
            <person name="Detter J.C."/>
            <person name="Han C."/>
            <person name="Davenport K."/>
            <person name="Daligault H."/>
            <person name="Erkkila T."/>
            <person name="Gu W."/>
            <person name="Munk A.C.C."/>
            <person name="Teshima H."/>
            <person name="Xu Y."/>
            <person name="Chain P."/>
            <person name="Tapia R."/>
            <person name="Chen A."/>
            <person name="Krypides N."/>
            <person name="Mavromatis K."/>
            <person name="Markowitz V."/>
            <person name="Szeto E."/>
            <person name="Ivanova N."/>
            <person name="Mikhailova N."/>
            <person name="Ovchinnikova G."/>
            <person name="Pagani I."/>
            <person name="Pati A."/>
            <person name="Goodwin L."/>
            <person name="Peters L."/>
            <person name="Pitluck S."/>
            <person name="Woyke T."/>
            <person name="Pester M."/>
            <person name="Spring S."/>
            <person name="Ollivier B."/>
            <person name="Rattei T."/>
            <person name="Klenk H.-P."/>
            <person name="Wagner M."/>
            <person name="Loy A."/>
        </authorList>
    </citation>
    <scope>NUCLEOTIDE SEQUENCE [LARGE SCALE GENOMIC DNA]</scope>
    <source>
        <strain evidence="2">ATCC BAA-275 / DSM 13257 / NCIMB 13706 / S10</strain>
    </source>
</reference>
<dbReference type="EMBL" id="CP003629">
    <property type="protein sequence ID" value="AFQ44699.1"/>
    <property type="molecule type" value="Genomic_DNA"/>
</dbReference>